<feature type="transmembrane region" description="Helical" evidence="9">
    <location>
        <begin position="119"/>
        <end position="145"/>
    </location>
</feature>
<feature type="transmembrane region" description="Helical" evidence="9">
    <location>
        <begin position="64"/>
        <end position="83"/>
    </location>
</feature>
<feature type="transmembrane region" description="Helical" evidence="9">
    <location>
        <begin position="323"/>
        <end position="340"/>
    </location>
</feature>
<evidence type="ECO:0000256" key="4">
    <source>
        <dbReference type="ARBA" id="ARBA00022597"/>
    </source>
</evidence>
<evidence type="ECO:0000256" key="2">
    <source>
        <dbReference type="ARBA" id="ARBA00022448"/>
    </source>
</evidence>
<dbReference type="GO" id="GO:0008982">
    <property type="term" value="F:protein-N(PI)-phosphohistidine-sugar phosphotransferase activity"/>
    <property type="evidence" value="ECO:0007669"/>
    <property type="project" value="UniProtKB-UniRule"/>
</dbReference>
<reference evidence="13 14" key="1">
    <citation type="journal article" date="2019" name="Syst. Appl. Microbiol.">
        <title>Polyphasic characterization of two novel Lactobacillus spp. isolated from blown salami packages: Description of Lactobacillus halodurans sp. nov. and Lactobacillus salsicarnum sp. nov.</title>
        <authorList>
            <person name="Schuster J.A."/>
            <person name="Klingl A."/>
            <person name="Vogel R.F."/>
            <person name="Ehrmann M.A."/>
        </authorList>
    </citation>
    <scope>NUCLEOTIDE SEQUENCE [LARGE SCALE GENOMIC DNA]</scope>
    <source>
        <strain evidence="12 13">TMW 1.1920</strain>
        <strain evidence="11 14">TMW 1.2172</strain>
    </source>
</reference>
<evidence type="ECO:0000256" key="9">
    <source>
        <dbReference type="SAM" id="Phobius"/>
    </source>
</evidence>
<dbReference type="RefSeq" id="WP_153386030.1">
    <property type="nucleotide sequence ID" value="NZ_VDFO01000040.1"/>
</dbReference>
<evidence type="ECO:0000313" key="12">
    <source>
        <dbReference type="EMBL" id="MQS98216.1"/>
    </source>
</evidence>
<dbReference type="PANTHER" id="PTHR33989:SF4">
    <property type="entry name" value="PTS SYSTEM N,N'-DIACETYLCHITOBIOSE-SPECIFIC EIIC COMPONENT"/>
    <property type="match status" value="1"/>
</dbReference>
<dbReference type="OrthoDB" id="1641940at2"/>
<evidence type="ECO:0000256" key="8">
    <source>
        <dbReference type="PIRNR" id="PIRNR006351"/>
    </source>
</evidence>
<keyword evidence="4 8" id="KW-0762">Sugar transport</keyword>
<dbReference type="GO" id="GO:1902815">
    <property type="term" value="P:N,N'-diacetylchitobiose import"/>
    <property type="evidence" value="ECO:0007669"/>
    <property type="project" value="TreeGrafter"/>
</dbReference>
<dbReference type="InterPro" id="IPR051088">
    <property type="entry name" value="PTS_Sugar-EIIC/EIIB"/>
</dbReference>
<dbReference type="PANTHER" id="PTHR33989">
    <property type="match status" value="1"/>
</dbReference>
<keyword evidence="7 8" id="KW-0472">Membrane</keyword>
<keyword evidence="2 8" id="KW-0813">Transport</keyword>
<protein>
    <recommendedName>
        <fullName evidence="8">Permease IIC component</fullName>
    </recommendedName>
</protein>
<keyword evidence="13" id="KW-1185">Reference proteome</keyword>
<keyword evidence="6 9" id="KW-1133">Transmembrane helix</keyword>
<evidence type="ECO:0000313" key="11">
    <source>
        <dbReference type="EMBL" id="MQS76580.1"/>
    </source>
</evidence>
<evidence type="ECO:0000256" key="5">
    <source>
        <dbReference type="ARBA" id="ARBA00022692"/>
    </source>
</evidence>
<evidence type="ECO:0000256" key="7">
    <source>
        <dbReference type="ARBA" id="ARBA00023136"/>
    </source>
</evidence>
<feature type="transmembrane region" description="Helical" evidence="9">
    <location>
        <begin position="265"/>
        <end position="286"/>
    </location>
</feature>
<evidence type="ECO:0000313" key="14">
    <source>
        <dbReference type="Proteomes" id="UP000414364"/>
    </source>
</evidence>
<dbReference type="GO" id="GO:0009401">
    <property type="term" value="P:phosphoenolpyruvate-dependent sugar phosphotransferase system"/>
    <property type="evidence" value="ECO:0007669"/>
    <property type="project" value="InterPro"/>
</dbReference>
<dbReference type="EMBL" id="VDFP01000020">
    <property type="protein sequence ID" value="MQS76580.1"/>
    <property type="molecule type" value="Genomic_DNA"/>
</dbReference>
<feature type="transmembrane region" description="Helical" evidence="9">
    <location>
        <begin position="371"/>
        <end position="391"/>
    </location>
</feature>
<gene>
    <name evidence="12" type="ORF">FHL05_10020</name>
    <name evidence="11" type="ORF">FHL06_09350</name>
</gene>
<keyword evidence="3 8" id="KW-1003">Cell membrane</keyword>
<feature type="transmembrane region" description="Helical" evidence="9">
    <location>
        <begin position="95"/>
        <end position="113"/>
    </location>
</feature>
<feature type="domain" description="PTS EIIC type-3" evidence="10">
    <location>
        <begin position="8"/>
        <end position="390"/>
    </location>
</feature>
<organism evidence="11 14">
    <name type="scientific">Companilactobacillus halodurans</name>
    <dbReference type="NCBI Taxonomy" id="2584183"/>
    <lineage>
        <taxon>Bacteria</taxon>
        <taxon>Bacillati</taxon>
        <taxon>Bacillota</taxon>
        <taxon>Bacilli</taxon>
        <taxon>Lactobacillales</taxon>
        <taxon>Lactobacillaceae</taxon>
        <taxon>Companilactobacillus</taxon>
    </lineage>
</organism>
<sequence length="407" mass="45825">MNEFMNVLSTKLAPKINKVNRNIWISVLKDSILQVLPFILVSSFITLLGLFSNIFKWWPDLSGISNFTFGIISIFVSFLIPFNMMEKKKLSKQRLISGLTSIGLFLLLTNPNLTKNGEAIFQFSFFGAGGMFVAILCGIFTAFVMERFGSFSFFSEDSVIPDFVTAWFDSMLPIGTVIASGWLFVDVLKIDVYKLIIQLFSPLGGIVETLPGFVLVMFIFCFIFSMGISTWVMTPITTPVFLAAIQANQMNGASKIVTSETLYSAYLWIGGVGCTMPLVLMMLFFAKSKRLKTLGKAFIVPSIFNINEPTVFGAIVWNPYLMVPMWLQGIILPIIVWVGLKSKLGQIPSSVFQLWYVPFPISTWLTGKTFGSIILVLLVFIVAAMIWYPFFKLYDRDLMEKEIEEVE</sequence>
<dbReference type="Proteomes" id="UP000414364">
    <property type="component" value="Unassembled WGS sequence"/>
</dbReference>
<feature type="transmembrane region" description="Helical" evidence="9">
    <location>
        <begin position="35"/>
        <end position="58"/>
    </location>
</feature>
<comment type="subcellular location">
    <subcellularLocation>
        <location evidence="1">Cell membrane</location>
        <topology evidence="1">Multi-pass membrane protein</topology>
    </subcellularLocation>
</comment>
<evidence type="ECO:0000256" key="3">
    <source>
        <dbReference type="ARBA" id="ARBA00022475"/>
    </source>
</evidence>
<feature type="transmembrane region" description="Helical" evidence="9">
    <location>
        <begin position="166"/>
        <end position="185"/>
    </location>
</feature>
<dbReference type="Proteomes" id="UP000371423">
    <property type="component" value="Unassembled WGS sequence"/>
</dbReference>
<evidence type="ECO:0000259" key="10">
    <source>
        <dbReference type="PROSITE" id="PS51105"/>
    </source>
</evidence>
<accession>A0A5P0ZQP9</accession>
<dbReference type="PIRSF" id="PIRSF006351">
    <property type="entry name" value="PTS_EIIC-Cellobiose"/>
    <property type="match status" value="1"/>
</dbReference>
<dbReference type="InterPro" id="IPR004501">
    <property type="entry name" value="PTS_EIIC_3"/>
</dbReference>
<evidence type="ECO:0000256" key="6">
    <source>
        <dbReference type="ARBA" id="ARBA00022989"/>
    </source>
</evidence>
<name>A0A5P0ZQP9_9LACO</name>
<keyword evidence="5 9" id="KW-0812">Transmembrane</keyword>
<evidence type="ECO:0000256" key="1">
    <source>
        <dbReference type="ARBA" id="ARBA00004651"/>
    </source>
</evidence>
<dbReference type="EMBL" id="VDFO01000040">
    <property type="protein sequence ID" value="MQS98216.1"/>
    <property type="molecule type" value="Genomic_DNA"/>
</dbReference>
<dbReference type="GO" id="GO:0005886">
    <property type="term" value="C:plasma membrane"/>
    <property type="evidence" value="ECO:0007669"/>
    <property type="project" value="UniProtKB-SubCell"/>
</dbReference>
<dbReference type="Pfam" id="PF02378">
    <property type="entry name" value="PTS_EIIC"/>
    <property type="match status" value="1"/>
</dbReference>
<dbReference type="InterPro" id="IPR004796">
    <property type="entry name" value="PTS_IIC_cello"/>
</dbReference>
<proteinExistence type="predicted"/>
<comment type="function">
    <text evidence="8">The phosphoenolpyruvate-dependent sugar phosphotransferase system (PTS), a major carbohydrate active -transport system, catalyzes the phosphorylation of incoming sugar substrates concomitant with their translocation across the cell membrane.</text>
</comment>
<feature type="transmembrane region" description="Helical" evidence="9">
    <location>
        <begin position="197"/>
        <end position="221"/>
    </location>
</feature>
<dbReference type="PROSITE" id="PS51105">
    <property type="entry name" value="PTS_EIIC_TYPE_3"/>
    <property type="match status" value="1"/>
</dbReference>
<comment type="caution">
    <text evidence="11">The sequence shown here is derived from an EMBL/GenBank/DDBJ whole genome shotgun (WGS) entry which is preliminary data.</text>
</comment>
<dbReference type="InterPro" id="IPR003352">
    <property type="entry name" value="PTS_EIIC"/>
</dbReference>
<dbReference type="AlphaFoldDB" id="A0A5P0ZQP9"/>
<evidence type="ECO:0000313" key="13">
    <source>
        <dbReference type="Proteomes" id="UP000371423"/>
    </source>
</evidence>